<feature type="domain" description="DUF4113" evidence="1">
    <location>
        <begin position="1"/>
        <end position="51"/>
    </location>
</feature>
<dbReference type="InterPro" id="IPR025188">
    <property type="entry name" value="DUF4113"/>
</dbReference>
<organism evidence="2 3">
    <name type="scientific">Xanthocytophaga agilis</name>
    <dbReference type="NCBI Taxonomy" id="3048010"/>
    <lineage>
        <taxon>Bacteria</taxon>
        <taxon>Pseudomonadati</taxon>
        <taxon>Bacteroidota</taxon>
        <taxon>Cytophagia</taxon>
        <taxon>Cytophagales</taxon>
        <taxon>Rhodocytophagaceae</taxon>
        <taxon>Xanthocytophaga</taxon>
    </lineage>
</organism>
<keyword evidence="3" id="KW-1185">Reference proteome</keyword>
<comment type="caution">
    <text evidence="2">The sequence shown here is derived from an EMBL/GenBank/DDBJ whole genome shotgun (WGS) entry which is preliminary data.</text>
</comment>
<dbReference type="RefSeq" id="WP_314517146.1">
    <property type="nucleotide sequence ID" value="NZ_JASJOU010000015.1"/>
</dbReference>
<evidence type="ECO:0000313" key="3">
    <source>
        <dbReference type="Proteomes" id="UP001232063"/>
    </source>
</evidence>
<reference evidence="2" key="1">
    <citation type="submission" date="2023-05" db="EMBL/GenBank/DDBJ databases">
        <authorList>
            <person name="Zhang X."/>
        </authorList>
    </citation>
    <scope>NUCLEOTIDE SEQUENCE</scope>
    <source>
        <strain evidence="2">BD1B2-1</strain>
    </source>
</reference>
<dbReference type="AlphaFoldDB" id="A0AAE3RBS8"/>
<accession>A0AAE3RBS8</accession>
<sequence length="53" mass="6260">MQAVDKVNNKMGRDTVRVASQGFPKKGTPWLLKRDYLSSCYTTRWDQLWTIRI</sequence>
<name>A0AAE3RBS8_9BACT</name>
<dbReference type="Proteomes" id="UP001232063">
    <property type="component" value="Unassembled WGS sequence"/>
</dbReference>
<dbReference type="Pfam" id="PF13438">
    <property type="entry name" value="DUF4113"/>
    <property type="match status" value="1"/>
</dbReference>
<evidence type="ECO:0000259" key="1">
    <source>
        <dbReference type="Pfam" id="PF13438"/>
    </source>
</evidence>
<dbReference type="EMBL" id="JASJOU010000015">
    <property type="protein sequence ID" value="MDJ1505249.1"/>
    <property type="molecule type" value="Genomic_DNA"/>
</dbReference>
<gene>
    <name evidence="2" type="ORF">QNI22_31630</name>
</gene>
<protein>
    <submittedName>
        <fullName evidence="2">DUF4113 domain-containing protein</fullName>
    </submittedName>
</protein>
<proteinExistence type="predicted"/>
<evidence type="ECO:0000313" key="2">
    <source>
        <dbReference type="EMBL" id="MDJ1505249.1"/>
    </source>
</evidence>